<evidence type="ECO:0000313" key="3">
    <source>
        <dbReference type="Proteomes" id="UP000177583"/>
    </source>
</evidence>
<feature type="domain" description="Glycosyltransferase 2-like" evidence="1">
    <location>
        <begin position="36"/>
        <end position="130"/>
    </location>
</feature>
<dbReference type="PANTHER" id="PTHR43179">
    <property type="entry name" value="RHAMNOSYLTRANSFERASE WBBL"/>
    <property type="match status" value="1"/>
</dbReference>
<dbReference type="AlphaFoldDB" id="A0A1F6GQU2"/>
<sequence>MKPYQPGLVSFIIPTLPRNKFQSLKTLVKTRYLWDECVRDLKANVSLPNEVILVINGDEDVDFVAKAKSHKAVDKYLIASQNTGVPRGWNLGAHMAEGEYLCFVNDDVEVGPQAIERLVEVLNQPGVGEVGPAGTGWYKKTPGPHVGMEKIEPADNISGFLFLVKREVYDQVGGFDDAYTPALMEEIDFSFAVRDHGLSCLVVPGLDIQHHHIGGASSTNKPFVCLGREYWREEVTARNQEYFEQKWQKFWKD</sequence>
<dbReference type="Proteomes" id="UP000177583">
    <property type="component" value="Unassembled WGS sequence"/>
</dbReference>
<dbReference type="InterPro" id="IPR029044">
    <property type="entry name" value="Nucleotide-diphossugar_trans"/>
</dbReference>
<reference evidence="2 3" key="1">
    <citation type="journal article" date="2016" name="Nat. Commun.">
        <title>Thousands of microbial genomes shed light on interconnected biogeochemical processes in an aquifer system.</title>
        <authorList>
            <person name="Anantharaman K."/>
            <person name="Brown C.T."/>
            <person name="Hug L.A."/>
            <person name="Sharon I."/>
            <person name="Castelle C.J."/>
            <person name="Probst A.J."/>
            <person name="Thomas B.C."/>
            <person name="Singh A."/>
            <person name="Wilkins M.J."/>
            <person name="Karaoz U."/>
            <person name="Brodie E.L."/>
            <person name="Williams K.H."/>
            <person name="Hubbard S.S."/>
            <person name="Banfield J.F."/>
        </authorList>
    </citation>
    <scope>NUCLEOTIDE SEQUENCE [LARGE SCALE GENOMIC DNA]</scope>
</reference>
<dbReference type="Gene3D" id="3.90.550.10">
    <property type="entry name" value="Spore Coat Polysaccharide Biosynthesis Protein SpsA, Chain A"/>
    <property type="match status" value="1"/>
</dbReference>
<gene>
    <name evidence="2" type="ORF">A2557_10340</name>
</gene>
<dbReference type="PANTHER" id="PTHR43179:SF7">
    <property type="entry name" value="RHAMNOSYLTRANSFERASE WBBL"/>
    <property type="match status" value="1"/>
</dbReference>
<dbReference type="Pfam" id="PF00535">
    <property type="entry name" value="Glycos_transf_2"/>
    <property type="match status" value="1"/>
</dbReference>
<dbReference type="SUPFAM" id="SSF53448">
    <property type="entry name" value="Nucleotide-diphospho-sugar transferases"/>
    <property type="match status" value="1"/>
</dbReference>
<dbReference type="EMBL" id="MFNF01000045">
    <property type="protein sequence ID" value="OGH00525.1"/>
    <property type="molecule type" value="Genomic_DNA"/>
</dbReference>
<accession>A0A1F6GQU2</accession>
<evidence type="ECO:0000313" key="2">
    <source>
        <dbReference type="EMBL" id="OGH00525.1"/>
    </source>
</evidence>
<name>A0A1F6GQU2_9PROT</name>
<evidence type="ECO:0000259" key="1">
    <source>
        <dbReference type="Pfam" id="PF00535"/>
    </source>
</evidence>
<comment type="caution">
    <text evidence="2">The sequence shown here is derived from an EMBL/GenBank/DDBJ whole genome shotgun (WGS) entry which is preliminary data.</text>
</comment>
<organism evidence="2 3">
    <name type="scientific">Candidatus Lambdaproteobacteria bacterium RIFOXYD2_FULL_56_26</name>
    <dbReference type="NCBI Taxonomy" id="1817773"/>
    <lineage>
        <taxon>Bacteria</taxon>
        <taxon>Pseudomonadati</taxon>
        <taxon>Pseudomonadota</taxon>
        <taxon>Candidatus Lambdaproteobacteria</taxon>
    </lineage>
</organism>
<dbReference type="InterPro" id="IPR001173">
    <property type="entry name" value="Glyco_trans_2-like"/>
</dbReference>
<protein>
    <recommendedName>
        <fullName evidence="1">Glycosyltransferase 2-like domain-containing protein</fullName>
    </recommendedName>
</protein>
<proteinExistence type="predicted"/>